<dbReference type="AlphaFoldDB" id="A0AAP2D4J4"/>
<feature type="region of interest" description="Disordered" evidence="1">
    <location>
        <begin position="325"/>
        <end position="350"/>
    </location>
</feature>
<gene>
    <name evidence="2" type="ORF">KK078_01460</name>
</gene>
<dbReference type="EMBL" id="JAHESC010000002">
    <property type="protein sequence ID" value="MBT1685198.1"/>
    <property type="molecule type" value="Genomic_DNA"/>
</dbReference>
<comment type="caution">
    <text evidence="2">The sequence shown here is derived from an EMBL/GenBank/DDBJ whole genome shotgun (WGS) entry which is preliminary data.</text>
</comment>
<organism evidence="2 3">
    <name type="scientific">Dawidia soli</name>
    <dbReference type="NCBI Taxonomy" id="2782352"/>
    <lineage>
        <taxon>Bacteria</taxon>
        <taxon>Pseudomonadati</taxon>
        <taxon>Bacteroidota</taxon>
        <taxon>Cytophagia</taxon>
        <taxon>Cytophagales</taxon>
        <taxon>Chryseotaleaceae</taxon>
        <taxon>Dawidia</taxon>
    </lineage>
</organism>
<accession>A0AAP2D4J4</accession>
<dbReference type="Proteomes" id="UP001319180">
    <property type="component" value="Unassembled WGS sequence"/>
</dbReference>
<feature type="compositionally biased region" description="Basic and acidic residues" evidence="1">
    <location>
        <begin position="341"/>
        <end position="350"/>
    </location>
</feature>
<keyword evidence="3" id="KW-1185">Reference proteome</keyword>
<evidence type="ECO:0000313" key="3">
    <source>
        <dbReference type="Proteomes" id="UP001319180"/>
    </source>
</evidence>
<reference evidence="2 3" key="1">
    <citation type="submission" date="2021-05" db="EMBL/GenBank/DDBJ databases">
        <title>A Polyphasic approach of four new species of the genus Ohtaekwangia: Ohtaekwangia histidinii sp. nov., Ohtaekwangia cretensis sp. nov., Ohtaekwangia indiensis sp. nov., Ohtaekwangia reichenbachii sp. nov. from diverse environment.</title>
        <authorList>
            <person name="Octaviana S."/>
        </authorList>
    </citation>
    <scope>NUCLEOTIDE SEQUENCE [LARGE SCALE GENOMIC DNA]</scope>
    <source>
        <strain evidence="2 3">PWU37</strain>
    </source>
</reference>
<evidence type="ECO:0000313" key="2">
    <source>
        <dbReference type="EMBL" id="MBT1685198.1"/>
    </source>
</evidence>
<protein>
    <submittedName>
        <fullName evidence="2">Uncharacterized protein</fullName>
    </submittedName>
</protein>
<name>A0AAP2D4J4_9BACT</name>
<sequence length="379" mass="41592">MALLEGLTFTGTLGDFSAYRMRGSGKIVIRKKGGASKEQIRNAPNFATARLYMTEFGGCSRMGKHVRLSMIQLKGLANYNISGPINKIMKVIQKQDGVSHLGRRAIRLSKHPKLMEGFSLNQKYTLDSILRSPVSGVIDRETGRAHLEIPPLMREINFFPPNRHAMFRIEVTLGVAPDFTFNPQTGQYEAPAWYNNSFQPVIVHTPWYPSLDESPATALDVALKNLPPEADYSFVLSVGVRFGSLTEGGVIEEVKRDGAAKILLVQSGHASGNADSGKKGNAPTMENIPMSIATKQTSAHAEIAWGKESVLPPLANSHYAVPLAMDQPKKKRASRSSTRKPTVEKTPIYKERQEAPSGPYGYYCTMTLAAASRIVYVPA</sequence>
<feature type="compositionally biased region" description="Basic residues" evidence="1">
    <location>
        <begin position="329"/>
        <end position="338"/>
    </location>
</feature>
<dbReference type="RefSeq" id="WP_254088453.1">
    <property type="nucleotide sequence ID" value="NZ_JAHESC010000002.1"/>
</dbReference>
<evidence type="ECO:0000256" key="1">
    <source>
        <dbReference type="SAM" id="MobiDB-lite"/>
    </source>
</evidence>
<proteinExistence type="predicted"/>